<feature type="compositionally biased region" description="Low complexity" evidence="2">
    <location>
        <begin position="435"/>
        <end position="454"/>
    </location>
</feature>
<dbReference type="Proteomes" id="UP000324897">
    <property type="component" value="Chromosome 4"/>
</dbReference>
<comment type="caution">
    <text evidence="4">The sequence shown here is derived from an EMBL/GenBank/DDBJ whole genome shotgun (WGS) entry which is preliminary data.</text>
</comment>
<dbReference type="AlphaFoldDB" id="A0A5J9W1U2"/>
<dbReference type="Gramene" id="TVU41836">
    <property type="protein sequence ID" value="TVU41836"/>
    <property type="gene ID" value="EJB05_15391"/>
</dbReference>
<evidence type="ECO:0000313" key="5">
    <source>
        <dbReference type="Proteomes" id="UP000324897"/>
    </source>
</evidence>
<dbReference type="PANTHER" id="PTHR47482:SF23">
    <property type="entry name" value="PROTEIN FAR1-RELATED SEQUENCE"/>
    <property type="match status" value="1"/>
</dbReference>
<keyword evidence="1" id="KW-0863">Zinc-finger</keyword>
<dbReference type="EMBL" id="RWGY01000007">
    <property type="protein sequence ID" value="TVU41836.1"/>
    <property type="molecule type" value="Genomic_DNA"/>
</dbReference>
<dbReference type="GO" id="GO:0008270">
    <property type="term" value="F:zinc ion binding"/>
    <property type="evidence" value="ECO:0007669"/>
    <property type="project" value="UniProtKB-KW"/>
</dbReference>
<keyword evidence="1" id="KW-0862">Zinc</keyword>
<evidence type="ECO:0000256" key="2">
    <source>
        <dbReference type="SAM" id="MobiDB-lite"/>
    </source>
</evidence>
<dbReference type="PANTHER" id="PTHR47482">
    <property type="entry name" value="OS11G0632001 PROTEIN"/>
    <property type="match status" value="1"/>
</dbReference>
<dbReference type="InterPro" id="IPR004330">
    <property type="entry name" value="FAR1_DNA_bnd_dom"/>
</dbReference>
<keyword evidence="1" id="KW-0479">Metal-binding</keyword>
<organism evidence="4 5">
    <name type="scientific">Eragrostis curvula</name>
    <name type="common">weeping love grass</name>
    <dbReference type="NCBI Taxonomy" id="38414"/>
    <lineage>
        <taxon>Eukaryota</taxon>
        <taxon>Viridiplantae</taxon>
        <taxon>Streptophyta</taxon>
        <taxon>Embryophyta</taxon>
        <taxon>Tracheophyta</taxon>
        <taxon>Spermatophyta</taxon>
        <taxon>Magnoliopsida</taxon>
        <taxon>Liliopsida</taxon>
        <taxon>Poales</taxon>
        <taxon>Poaceae</taxon>
        <taxon>PACMAD clade</taxon>
        <taxon>Chloridoideae</taxon>
        <taxon>Eragrostideae</taxon>
        <taxon>Eragrostidinae</taxon>
        <taxon>Eragrostis</taxon>
    </lineage>
</organism>
<feature type="region of interest" description="Disordered" evidence="2">
    <location>
        <begin position="424"/>
        <end position="479"/>
    </location>
</feature>
<sequence>MASIPAGDGGLRAGAELSRRGGDASSATAAAPDVRSEGVSGAGPRALFTEAVGGGGPASGGGGTEGAQDRGPASNGGGSTQAVGGGGAQGSGWVRRPRFGSIPDERVPQAGRVSAYEQSLRNYAEKKSGVVMNPAVGTSFDSRAEAYEFYNLYSWELGFGIRWNRNAKNSGKSITKQDICCSCQGKPDKANSASVRTGCKAMIRLLRSNDNGWYIKEFRADHNHPLSGACIEKSIWPCHKHLDPYTKDLVLHLRNNNIDLSKINCIIAGFFGSMQNFVLDSKERFEENRNQKLEFHVIIRAEDCAVICECGLGEHMGMPCCHAVKVMIHLGMQELPSGNIVRRWTRNARDISLDHLIEHQEDMTPGMLRALKYAALYVAAMEVVNLGLSSNHAFQIAMTGLTQAKQQVLEASRVKDGIGLAEQRCPSAEQGSGNSSDVQDVSAVTTDDATSAAQKLSLETKVPGRKRKLLSHMEADNPQ</sequence>
<protein>
    <recommendedName>
        <fullName evidence="3">SWIM-type domain-containing protein</fullName>
    </recommendedName>
</protein>
<dbReference type="PROSITE" id="PS50966">
    <property type="entry name" value="ZF_SWIM"/>
    <property type="match status" value="1"/>
</dbReference>
<proteinExistence type="predicted"/>
<name>A0A5J9W1U2_9POAL</name>
<feature type="compositionally biased region" description="Gly residues" evidence="2">
    <location>
        <begin position="74"/>
        <end position="90"/>
    </location>
</feature>
<gene>
    <name evidence="4" type="ORF">EJB05_15391</name>
</gene>
<dbReference type="InterPro" id="IPR007527">
    <property type="entry name" value="Znf_SWIM"/>
</dbReference>
<accession>A0A5J9W1U2</accession>
<dbReference type="OrthoDB" id="681107at2759"/>
<feature type="compositionally biased region" description="Gly residues" evidence="2">
    <location>
        <begin position="52"/>
        <end position="65"/>
    </location>
</feature>
<feature type="domain" description="SWIM-type" evidence="3">
    <location>
        <begin position="295"/>
        <end position="331"/>
    </location>
</feature>
<evidence type="ECO:0000256" key="1">
    <source>
        <dbReference type="PROSITE-ProRule" id="PRU00325"/>
    </source>
</evidence>
<keyword evidence="5" id="KW-1185">Reference proteome</keyword>
<evidence type="ECO:0000259" key="3">
    <source>
        <dbReference type="PROSITE" id="PS50966"/>
    </source>
</evidence>
<feature type="region of interest" description="Disordered" evidence="2">
    <location>
        <begin position="1"/>
        <end position="112"/>
    </location>
</feature>
<reference evidence="4 5" key="1">
    <citation type="journal article" date="2019" name="Sci. Rep.">
        <title>A high-quality genome of Eragrostis curvula grass provides insights into Poaceae evolution and supports new strategies to enhance forage quality.</title>
        <authorList>
            <person name="Carballo J."/>
            <person name="Santos B.A.C.M."/>
            <person name="Zappacosta D."/>
            <person name="Garbus I."/>
            <person name="Selva J.P."/>
            <person name="Gallo C.A."/>
            <person name="Diaz A."/>
            <person name="Albertini E."/>
            <person name="Caccamo M."/>
            <person name="Echenique V."/>
        </authorList>
    </citation>
    <scope>NUCLEOTIDE SEQUENCE [LARGE SCALE GENOMIC DNA]</scope>
    <source>
        <strain evidence="5">cv. Victoria</strain>
        <tissue evidence="4">Leaf</tissue>
    </source>
</reference>
<dbReference type="Pfam" id="PF03101">
    <property type="entry name" value="FAR1"/>
    <property type="match status" value="1"/>
</dbReference>
<evidence type="ECO:0000313" key="4">
    <source>
        <dbReference type="EMBL" id="TVU41836.1"/>
    </source>
</evidence>